<dbReference type="PROSITE" id="PS50113">
    <property type="entry name" value="PAC"/>
    <property type="match status" value="2"/>
</dbReference>
<dbReference type="PROSITE" id="PS50883">
    <property type="entry name" value="EAL"/>
    <property type="match status" value="1"/>
</dbReference>
<dbReference type="SUPFAM" id="SSF55073">
    <property type="entry name" value="Nucleotide cyclase"/>
    <property type="match status" value="1"/>
</dbReference>
<feature type="domain" description="PAC" evidence="5">
    <location>
        <begin position="329"/>
        <end position="381"/>
    </location>
</feature>
<dbReference type="GO" id="GO:0003824">
    <property type="term" value="F:catalytic activity"/>
    <property type="evidence" value="ECO:0007669"/>
    <property type="project" value="UniProtKB-ARBA"/>
</dbReference>
<evidence type="ECO:0000313" key="8">
    <source>
        <dbReference type="EMBL" id="ALO45763.1"/>
    </source>
</evidence>
<evidence type="ECO:0000259" key="6">
    <source>
        <dbReference type="PROSITE" id="PS50883"/>
    </source>
</evidence>
<dbReference type="NCBIfam" id="TIGR00229">
    <property type="entry name" value="sensory_box"/>
    <property type="match status" value="1"/>
</dbReference>
<dbReference type="RefSeq" id="WP_058021274.1">
    <property type="nucleotide sequence ID" value="NZ_CP013189.1"/>
</dbReference>
<dbReference type="PATRIC" id="fig|1249552.3.peg.1107"/>
<dbReference type="CDD" id="cd00130">
    <property type="entry name" value="PAS"/>
    <property type="match status" value="1"/>
</dbReference>
<feature type="domain" description="GGDEF" evidence="7">
    <location>
        <begin position="413"/>
        <end position="546"/>
    </location>
</feature>
<feature type="domain" description="PAS" evidence="4">
    <location>
        <begin position="256"/>
        <end position="301"/>
    </location>
</feature>
<proteinExistence type="predicted"/>
<feature type="domain" description="EAL" evidence="6">
    <location>
        <begin position="555"/>
        <end position="808"/>
    </location>
</feature>
<feature type="modified residue" description="4-aspartylphosphate" evidence="2">
    <location>
        <position position="58"/>
    </location>
</feature>
<dbReference type="Gene3D" id="3.30.450.20">
    <property type="entry name" value="PAS domain"/>
    <property type="match status" value="2"/>
</dbReference>
<dbReference type="CDD" id="cd01948">
    <property type="entry name" value="EAL"/>
    <property type="match status" value="1"/>
</dbReference>
<dbReference type="InterPro" id="IPR035919">
    <property type="entry name" value="EAL_sf"/>
</dbReference>
<accession>A0A0S2KCD6</accession>
<dbReference type="SMART" id="SM00052">
    <property type="entry name" value="EAL"/>
    <property type="match status" value="1"/>
</dbReference>
<dbReference type="Gene3D" id="3.40.50.2300">
    <property type="match status" value="1"/>
</dbReference>
<dbReference type="InterPro" id="IPR000700">
    <property type="entry name" value="PAS-assoc_C"/>
</dbReference>
<dbReference type="PROSITE" id="PS50110">
    <property type="entry name" value="RESPONSE_REGULATORY"/>
    <property type="match status" value="1"/>
</dbReference>
<dbReference type="OrthoDB" id="6597954at2"/>
<dbReference type="GO" id="GO:0000160">
    <property type="term" value="P:phosphorelay signal transduction system"/>
    <property type="evidence" value="ECO:0007669"/>
    <property type="project" value="InterPro"/>
</dbReference>
<dbReference type="CDD" id="cd01949">
    <property type="entry name" value="GGDEF"/>
    <property type="match status" value="1"/>
</dbReference>
<dbReference type="EMBL" id="CP013189">
    <property type="protein sequence ID" value="ALO45763.1"/>
    <property type="molecule type" value="Genomic_DNA"/>
</dbReference>
<dbReference type="InterPro" id="IPR052155">
    <property type="entry name" value="Biofilm_reg_signaling"/>
</dbReference>
<name>A0A0S2KCD6_9GAMM</name>
<dbReference type="InterPro" id="IPR011006">
    <property type="entry name" value="CheY-like_superfamily"/>
</dbReference>
<keyword evidence="9" id="KW-1185">Reference proteome</keyword>
<dbReference type="Gene3D" id="3.30.70.270">
    <property type="match status" value="1"/>
</dbReference>
<evidence type="ECO:0000259" key="4">
    <source>
        <dbReference type="PROSITE" id="PS50112"/>
    </source>
</evidence>
<dbReference type="STRING" id="1249552.PS2015_1101"/>
<dbReference type="SUPFAM" id="SSF141868">
    <property type="entry name" value="EAL domain-like"/>
    <property type="match status" value="1"/>
</dbReference>
<dbReference type="Pfam" id="PF13426">
    <property type="entry name" value="PAS_9"/>
    <property type="match status" value="1"/>
</dbReference>
<dbReference type="InterPro" id="IPR043128">
    <property type="entry name" value="Rev_trsase/Diguanyl_cyclase"/>
</dbReference>
<gene>
    <name evidence="8" type="ORF">PS2015_1101</name>
</gene>
<dbReference type="SMART" id="SM00448">
    <property type="entry name" value="REC"/>
    <property type="match status" value="1"/>
</dbReference>
<dbReference type="PROSITE" id="PS50112">
    <property type="entry name" value="PAS"/>
    <property type="match status" value="1"/>
</dbReference>
<dbReference type="InterPro" id="IPR000160">
    <property type="entry name" value="GGDEF_dom"/>
</dbReference>
<evidence type="ECO:0000256" key="1">
    <source>
        <dbReference type="ARBA" id="ARBA00001946"/>
    </source>
</evidence>
<evidence type="ECO:0008006" key="10">
    <source>
        <dbReference type="Google" id="ProtNLM"/>
    </source>
</evidence>
<evidence type="ECO:0000259" key="7">
    <source>
        <dbReference type="PROSITE" id="PS50887"/>
    </source>
</evidence>
<dbReference type="InterPro" id="IPR035965">
    <property type="entry name" value="PAS-like_dom_sf"/>
</dbReference>
<dbReference type="Pfam" id="PF00072">
    <property type="entry name" value="Response_reg"/>
    <property type="match status" value="1"/>
</dbReference>
<comment type="cofactor">
    <cofactor evidence="1">
        <name>Mg(2+)</name>
        <dbReference type="ChEBI" id="CHEBI:18420"/>
    </cofactor>
</comment>
<sequence length="808" mass="90354">MNVAAQSKVLIVEDETIVAMDIQRRLERLGYRVTGLAAKAKQALDLLEGDPPDIILMDIHLNDTLDGVDIANIINQKFHIPVIFVTAYSEDSTMGRATQARPYGYLLKPFSERDLYAVISISLERSKWDQEIQRREAQLRLAIDAANMGTWEIGENTGNPIVLANLPHPDLAHVSSWDEFRPLIAIADRGRVDLEINALQRRIKRSIEVEFEIVDTQKRQRFYTLYGISGNRGDEHCCDAVGVIQDITERKRMEKDLRQAALVFNTSSEAIVIADESLKVISANAAFYRITGLEEPDVQGQPLALLSADSIGRQARRQMTAKLKRGASWRGEIRSYRRNQQVFHALVNVSRMTHNGSAARQYVILISDITEIRSAQAELAYIAYYDSLTELPNRHLFMDRLNMALAHAERTARRLAILFIDLDHFKRVNDALGHQIGDQMLRTISDRLRSVLRSSDTLCRIGGDEFIVIANTYGTLQDLEVLARKIIDVVHQPLTLGKTEFTPGCSVGISIYPDDTSDKDDLVKMADTAMYSAKTMGRGCYSFYQPQMTRQVAHYLNREQELRNALQNNEFVLHYQPQFSADELSIIGVEALIRWQHPEAGLLSAAEVIPVAEHSNLIVDVGKWVIGEACRQYRTWVDAGLPGVRIAVNVAVRQLKDPQFVSIVADALAAHAMPGEFLELEVTESSLQNSEDSVSALRRIESLGVTISIDDFGTGYSCMSSLKLLPIHRLKVDQSFVRDIPGDRNDCAIATAIIVLGHELGLQVIAEGIETREQSEFICAAGCDELQGYLFSKPLPAESLADLLRGND</sequence>
<dbReference type="FunFam" id="3.30.70.270:FF:000001">
    <property type="entry name" value="Diguanylate cyclase domain protein"/>
    <property type="match status" value="1"/>
</dbReference>
<dbReference type="Pfam" id="PF00563">
    <property type="entry name" value="EAL"/>
    <property type="match status" value="1"/>
</dbReference>
<dbReference type="NCBIfam" id="TIGR00254">
    <property type="entry name" value="GGDEF"/>
    <property type="match status" value="1"/>
</dbReference>
<dbReference type="SMART" id="SM00091">
    <property type="entry name" value="PAS"/>
    <property type="match status" value="1"/>
</dbReference>
<keyword evidence="2" id="KW-0597">Phosphoprotein</keyword>
<dbReference type="InterPro" id="IPR000014">
    <property type="entry name" value="PAS"/>
</dbReference>
<dbReference type="PANTHER" id="PTHR44757:SF2">
    <property type="entry name" value="BIOFILM ARCHITECTURE MAINTENANCE PROTEIN MBAA"/>
    <property type="match status" value="1"/>
</dbReference>
<evidence type="ECO:0000256" key="2">
    <source>
        <dbReference type="PROSITE-ProRule" id="PRU00169"/>
    </source>
</evidence>
<reference evidence="8 9" key="1">
    <citation type="submission" date="2015-11" db="EMBL/GenBank/DDBJ databases">
        <authorList>
            <person name="Zhang Y."/>
            <person name="Guo Z."/>
        </authorList>
    </citation>
    <scope>NUCLEOTIDE SEQUENCE [LARGE SCALE GENOMIC DNA]</scope>
    <source>
        <strain evidence="8 9">KCTC 32221</strain>
    </source>
</reference>
<dbReference type="PANTHER" id="PTHR44757">
    <property type="entry name" value="DIGUANYLATE CYCLASE DGCP"/>
    <property type="match status" value="1"/>
</dbReference>
<feature type="domain" description="Response regulatory" evidence="3">
    <location>
        <begin position="8"/>
        <end position="123"/>
    </location>
</feature>
<evidence type="ECO:0000313" key="9">
    <source>
        <dbReference type="Proteomes" id="UP000065641"/>
    </source>
</evidence>
<protein>
    <recommendedName>
        <fullName evidence="10">Diguanylate cyclase</fullName>
    </recommendedName>
</protein>
<dbReference type="KEGG" id="pspi:PS2015_1101"/>
<dbReference type="InterPro" id="IPR001789">
    <property type="entry name" value="Sig_transdc_resp-reg_receiver"/>
</dbReference>
<dbReference type="InterPro" id="IPR029787">
    <property type="entry name" value="Nucleotide_cyclase"/>
</dbReference>
<dbReference type="SUPFAM" id="SSF52172">
    <property type="entry name" value="CheY-like"/>
    <property type="match status" value="1"/>
</dbReference>
<evidence type="ECO:0000259" key="5">
    <source>
        <dbReference type="PROSITE" id="PS50113"/>
    </source>
</evidence>
<feature type="domain" description="PAC" evidence="5">
    <location>
        <begin position="207"/>
        <end position="259"/>
    </location>
</feature>
<dbReference type="SUPFAM" id="SSF55785">
    <property type="entry name" value="PYP-like sensor domain (PAS domain)"/>
    <property type="match status" value="2"/>
</dbReference>
<dbReference type="AlphaFoldDB" id="A0A0S2KCD6"/>
<dbReference type="PROSITE" id="PS50887">
    <property type="entry name" value="GGDEF"/>
    <property type="match status" value="1"/>
</dbReference>
<organism evidence="8 9">
    <name type="scientific">Pseudohongiella spirulinae</name>
    <dbReference type="NCBI Taxonomy" id="1249552"/>
    <lineage>
        <taxon>Bacteria</taxon>
        <taxon>Pseudomonadati</taxon>
        <taxon>Pseudomonadota</taxon>
        <taxon>Gammaproteobacteria</taxon>
        <taxon>Pseudomonadales</taxon>
        <taxon>Pseudohongiellaceae</taxon>
        <taxon>Pseudohongiella</taxon>
    </lineage>
</organism>
<dbReference type="Proteomes" id="UP000065641">
    <property type="component" value="Chromosome"/>
</dbReference>
<dbReference type="Gene3D" id="3.20.20.450">
    <property type="entry name" value="EAL domain"/>
    <property type="match status" value="1"/>
</dbReference>
<dbReference type="Pfam" id="PF00990">
    <property type="entry name" value="GGDEF"/>
    <property type="match status" value="1"/>
</dbReference>
<dbReference type="SMART" id="SM00267">
    <property type="entry name" value="GGDEF"/>
    <property type="match status" value="1"/>
</dbReference>
<dbReference type="CDD" id="cd17534">
    <property type="entry name" value="REC_DC-like"/>
    <property type="match status" value="1"/>
</dbReference>
<evidence type="ECO:0000259" key="3">
    <source>
        <dbReference type="PROSITE" id="PS50110"/>
    </source>
</evidence>
<dbReference type="InterPro" id="IPR001633">
    <property type="entry name" value="EAL_dom"/>
</dbReference>